<dbReference type="Gramene" id="ORUFI01G16530.1">
    <property type="protein sequence ID" value="ORUFI01G16530.1"/>
    <property type="gene ID" value="ORUFI01G16530"/>
</dbReference>
<dbReference type="AlphaFoldDB" id="A0A0E0MW22"/>
<accession>A0A0E0MW22</accession>
<name>A0A0E0MW22_ORYRU</name>
<proteinExistence type="predicted"/>
<sequence>MAPAALFPAAVGASASMSSLLDGAIPAPALGRGKGAIFGADPSQLPTATALSLHKRALAHVPSTRIPPPPPTSTS</sequence>
<dbReference type="EnsemblPlants" id="ORUFI01G16530.1">
    <property type="protein sequence ID" value="ORUFI01G16530.1"/>
    <property type="gene ID" value="ORUFI01G16530"/>
</dbReference>
<keyword evidence="2" id="KW-1185">Reference proteome</keyword>
<reference evidence="1" key="2">
    <citation type="submission" date="2015-06" db="UniProtKB">
        <authorList>
            <consortium name="EnsemblPlants"/>
        </authorList>
    </citation>
    <scope>IDENTIFICATION</scope>
</reference>
<evidence type="ECO:0000313" key="2">
    <source>
        <dbReference type="Proteomes" id="UP000008022"/>
    </source>
</evidence>
<protein>
    <submittedName>
        <fullName evidence="1">Uncharacterized protein</fullName>
    </submittedName>
</protein>
<dbReference type="Proteomes" id="UP000008022">
    <property type="component" value="Unassembled WGS sequence"/>
</dbReference>
<organism evidence="1 2">
    <name type="scientific">Oryza rufipogon</name>
    <name type="common">Brownbeard rice</name>
    <name type="synonym">Asian wild rice</name>
    <dbReference type="NCBI Taxonomy" id="4529"/>
    <lineage>
        <taxon>Eukaryota</taxon>
        <taxon>Viridiplantae</taxon>
        <taxon>Streptophyta</taxon>
        <taxon>Embryophyta</taxon>
        <taxon>Tracheophyta</taxon>
        <taxon>Spermatophyta</taxon>
        <taxon>Magnoliopsida</taxon>
        <taxon>Liliopsida</taxon>
        <taxon>Poales</taxon>
        <taxon>Poaceae</taxon>
        <taxon>BOP clade</taxon>
        <taxon>Oryzoideae</taxon>
        <taxon>Oryzeae</taxon>
        <taxon>Oryzinae</taxon>
        <taxon>Oryza</taxon>
    </lineage>
</organism>
<reference evidence="2" key="1">
    <citation type="submission" date="2013-06" db="EMBL/GenBank/DDBJ databases">
        <authorList>
            <person name="Zhao Q."/>
        </authorList>
    </citation>
    <scope>NUCLEOTIDE SEQUENCE</scope>
    <source>
        <strain evidence="2">cv. W1943</strain>
    </source>
</reference>
<evidence type="ECO:0000313" key="1">
    <source>
        <dbReference type="EnsemblPlants" id="ORUFI01G16530.1"/>
    </source>
</evidence>
<dbReference type="HOGENOM" id="CLU_2675384_0_0_1"/>